<dbReference type="InterPro" id="IPR007527">
    <property type="entry name" value="Znf_SWIM"/>
</dbReference>
<dbReference type="PANTHER" id="PTHR31973:SF187">
    <property type="entry name" value="MUTATOR TRANSPOSASE MUDRA PROTEIN"/>
    <property type="match status" value="1"/>
</dbReference>
<evidence type="ECO:0000256" key="3">
    <source>
        <dbReference type="ARBA" id="ARBA00022833"/>
    </source>
</evidence>
<feature type="compositionally biased region" description="Acidic residues" evidence="5">
    <location>
        <begin position="174"/>
        <end position="187"/>
    </location>
</feature>
<dbReference type="InterPro" id="IPR021704">
    <property type="entry name" value="DUF3287"/>
</dbReference>
<evidence type="ECO:0000313" key="8">
    <source>
        <dbReference type="Proteomes" id="UP000694251"/>
    </source>
</evidence>
<feature type="compositionally biased region" description="Polar residues" evidence="5">
    <location>
        <begin position="1686"/>
        <end position="1699"/>
    </location>
</feature>
<dbReference type="Pfam" id="PF04434">
    <property type="entry name" value="SWIM"/>
    <property type="match status" value="1"/>
</dbReference>
<evidence type="ECO:0000256" key="2">
    <source>
        <dbReference type="ARBA" id="ARBA00022771"/>
    </source>
</evidence>
<keyword evidence="1" id="KW-0479">Metal-binding</keyword>
<dbReference type="InterPro" id="IPR005048">
    <property type="entry name" value="DUF287"/>
</dbReference>
<feature type="region of interest" description="Disordered" evidence="5">
    <location>
        <begin position="173"/>
        <end position="234"/>
    </location>
</feature>
<comment type="caution">
    <text evidence="7">The sequence shown here is derived from an EMBL/GenBank/DDBJ whole genome shotgun (WGS) entry which is preliminary data.</text>
</comment>
<feature type="compositionally biased region" description="Acidic residues" evidence="5">
    <location>
        <begin position="196"/>
        <end position="231"/>
    </location>
</feature>
<feature type="region of interest" description="Disordered" evidence="5">
    <location>
        <begin position="1320"/>
        <end position="1390"/>
    </location>
</feature>
<feature type="compositionally biased region" description="Acidic residues" evidence="5">
    <location>
        <begin position="834"/>
        <end position="849"/>
    </location>
</feature>
<dbReference type="InterPro" id="IPR018289">
    <property type="entry name" value="MULE_transposase_dom"/>
</dbReference>
<dbReference type="Pfam" id="PF09331">
    <property type="entry name" value="DUF1985"/>
    <property type="match status" value="1"/>
</dbReference>
<feature type="compositionally biased region" description="Low complexity" evidence="5">
    <location>
        <begin position="1746"/>
        <end position="1764"/>
    </location>
</feature>
<dbReference type="Proteomes" id="UP000694251">
    <property type="component" value="Chromosome 7"/>
</dbReference>
<feature type="compositionally biased region" description="Basic residues" evidence="5">
    <location>
        <begin position="1345"/>
        <end position="1355"/>
    </location>
</feature>
<dbReference type="OrthoDB" id="1023854at2759"/>
<evidence type="ECO:0000256" key="4">
    <source>
        <dbReference type="PROSITE-ProRule" id="PRU00325"/>
    </source>
</evidence>
<organism evidence="7 8">
    <name type="scientific">Arabidopsis suecica</name>
    <name type="common">Swedish thale-cress</name>
    <name type="synonym">Cardaminopsis suecica</name>
    <dbReference type="NCBI Taxonomy" id="45249"/>
    <lineage>
        <taxon>Eukaryota</taxon>
        <taxon>Viridiplantae</taxon>
        <taxon>Streptophyta</taxon>
        <taxon>Embryophyta</taxon>
        <taxon>Tracheophyta</taxon>
        <taxon>Spermatophyta</taxon>
        <taxon>Magnoliopsida</taxon>
        <taxon>eudicotyledons</taxon>
        <taxon>Gunneridae</taxon>
        <taxon>Pentapetalae</taxon>
        <taxon>rosids</taxon>
        <taxon>malvids</taxon>
        <taxon>Brassicales</taxon>
        <taxon>Brassicaceae</taxon>
        <taxon>Camelineae</taxon>
        <taxon>Arabidopsis</taxon>
    </lineage>
</organism>
<evidence type="ECO:0000313" key="7">
    <source>
        <dbReference type="EMBL" id="KAG7588246.1"/>
    </source>
</evidence>
<feature type="compositionally biased region" description="Basic and acidic residues" evidence="5">
    <location>
        <begin position="1361"/>
        <end position="1376"/>
    </location>
</feature>
<feature type="region of interest" description="Disordered" evidence="5">
    <location>
        <begin position="1686"/>
        <end position="1831"/>
    </location>
</feature>
<dbReference type="CDD" id="cd04481">
    <property type="entry name" value="RPA1_DBD_B_like"/>
    <property type="match status" value="1"/>
</dbReference>
<name>A0A8T2BQI4_ARASU</name>
<dbReference type="Pfam" id="PF03384">
    <property type="entry name" value="DUF287"/>
    <property type="match status" value="1"/>
</dbReference>
<feature type="compositionally biased region" description="Low complexity" evidence="5">
    <location>
        <begin position="1775"/>
        <end position="1817"/>
    </location>
</feature>
<dbReference type="InterPro" id="IPR003871">
    <property type="entry name" value="RFA1B/D_OB_1st"/>
</dbReference>
<proteinExistence type="predicted"/>
<sequence length="1974" mass="223612">MVEIPLVCGKWKFAKNKWSFIVDERRGCRVLSAKAGSSFDDFLAMVYEDFGFDRKVYEVKLSYKLHTMKFIVIPEDTPPVIVCNRRQLEGFIRQCNSEFVGLLCVQIEEYETGKYIFGPDASPEKTESNEEQYYKSKAAGKQPIYACSMDGEAYLEGEEQKGEDEDEIYRFDCCDDSDGASSGDEDYGLSYKLSDEETDDEDEADEEKLEVEEEENAEEAAVKDEEDEEMVDVQKKKENRIVPIGKRVSITAKEYVQLLSGGVAIAVGQKYESKFQLVIRMKIISVLQQFDFVVSRSTPWVYAIKCWVKGCNWRVRATPIDASGNFHIKVYVNQHTCSVTERSARCRQATKDILAVLYKNFVGGVGPGVLPNHVSEALKLRYGIKVGYWKAHRTLKYARELVRGSPETGYQHLPEYLYRIRRANPGTLTRLEVDELDRFKYVFISFGASIDGFTFMRKVIVVDGTFLKGKYLGTLLLTTTQDGNFNIFPIAFAVVDSENDESWEWFFRQLSCVIPDDHGLAIISDRHNSIAKAIRTVYPQASRGICTYHLHKNIKLRFRGSETFGLVKKAATAYRLVDFNATFDIIKALYPDLHSYLVRADITTWSRVHFPGDRYNFTTSNIAESLNKVLNPARRYPIVELLDDIRLMLTRWYAARRKQAALMTTILTKGVEKALEKKCTCRMFDLGKLPCIHAIAAAESAHVSTISKAHPYYRSEYLRNGYSKSVMPKDEACFVPDSVTVKVVNPPFVKVQSGRPKVSQIKGRARVRDRTDITAEEPVEKYPSTGASNGSDVAVSVPTEASSDAAVKDPVEASASSELDRTEDPVDGLKGTEAVEEMEEVADKEEGEDVERNIDAEDDDDSQPLPPENMFFGPTEYIKVCKVGSRCQLGQTVAMIEGIDAELKWFRNHDQFKHMFHMPKEPNHMLQGMWMLMVRTAKTDMVRECWFVVNGVPIRYSMKEHALLTGLACHEYPKNLEKIGSLKFVRNIFGRTNQIKIKDVEKKLKEFKDQECVARKKLTILLFLCKVLKADSKGDATIEQLLLRIVNNVAACETFPWGRYSFEQCMEGIRRVMKNMKGSVKPKAQTSFYGFITPLEILAFECIPQLRRRFREAVPAENDCPRMCKHRFSHSCMKGFTLEEIHEALGETTDISSILEPDLDERNMLSRLLVNDVDDGIGSIDPIVDSWRERLIRQKKKIWWESHYQMDLDARRNADVPEEVDDVPVPSILSLQAAMYKGFEKIGEKLVETDTKINALDMRVKGLDNYVTVQKEKELEKARCEDMYPGSPTDFVPNVYQSTHRQSMALVIHSGVADPKPPIIQPLCDGEQGSGEEQGSGKEQGTKNYKTRNQKRKHCGLTIETGKKRSSRDSKFKEEPYTADGKGQKGKGQKVSLTMKPHHYLSDLNVHSTRWSVHVKILSMWKEPLVSGRVETRMILADEKANRIDATIPNRYYNWNFQGFLKPGLWFRLSDFEVLRPQEKKTRYCCFPVVIKCIADTTMWPISVVCPYSFYDFVYPETVEFAQEDEKEFVTDAIGVVKAVTTIRKFPYVCRLGGTYYESRYVAFKLVDIEGKEIKCCAVGKCCELFVTKYAQQISSVTYNYQPIVAVLRGWRISDVFGTNVLMSENGCSRLYLNPRLPDVDIPRYILDFSEKQRQDAEDVMIEVHHLTIVLVEPRYPGNCSTPVCPNSPASETLDTNCRLNDYLPSDTSPEKEMDPLGQWLDDQDIDRWSPPSSRTASLDDTPPRSSSGGSYASSDDYVPSSGPDTPPSSPAKGSTDTSCSEKSGSSKEGTSKEGSSQEGSSQSSPPPSSEQEMSPPAVAYADEAESSRRVRRRIGEPRPLSSPGHLGPQSLTMDTLSIQDTVKKIGPGGRDFIPGRICYPQDFLTNSDCHVRAKTQDWLAKLEGNHAEFIKRHGQLVKELEDLERGIREMEAHPKDWVKNGLDRVGPIPDELREYCVTHDGRSCEVSSSGDES</sequence>
<dbReference type="EMBL" id="JAEFBJ010000007">
    <property type="protein sequence ID" value="KAG7588246.1"/>
    <property type="molecule type" value="Genomic_DNA"/>
</dbReference>
<dbReference type="Pfam" id="PF11690">
    <property type="entry name" value="DUF3287"/>
    <property type="match status" value="1"/>
</dbReference>
<gene>
    <name evidence="7" type="ORF">ISN44_As07g005890</name>
</gene>
<dbReference type="InterPro" id="IPR015410">
    <property type="entry name" value="DUF1985"/>
</dbReference>
<keyword evidence="3" id="KW-0862">Zinc</keyword>
<feature type="region of interest" description="Disordered" evidence="5">
    <location>
        <begin position="759"/>
        <end position="867"/>
    </location>
</feature>
<dbReference type="PANTHER" id="PTHR31973">
    <property type="entry name" value="POLYPROTEIN, PUTATIVE-RELATED"/>
    <property type="match status" value="1"/>
</dbReference>
<reference evidence="7 8" key="1">
    <citation type="submission" date="2020-12" db="EMBL/GenBank/DDBJ databases">
        <title>Concerted genomic and epigenomic changes stabilize Arabidopsis allopolyploids.</title>
        <authorList>
            <person name="Chen Z."/>
        </authorList>
    </citation>
    <scope>NUCLEOTIDE SEQUENCE [LARGE SCALE GENOMIC DNA]</scope>
    <source>
        <strain evidence="7">As9502</strain>
        <tissue evidence="7">Leaf</tissue>
    </source>
</reference>
<dbReference type="InterPro" id="IPR006564">
    <property type="entry name" value="Znf_PMZ"/>
</dbReference>
<keyword evidence="8" id="KW-1185">Reference proteome</keyword>
<dbReference type="Pfam" id="PF02721">
    <property type="entry name" value="DUF223"/>
    <property type="match status" value="1"/>
</dbReference>
<feature type="domain" description="SWIM-type" evidence="6">
    <location>
        <begin position="664"/>
        <end position="702"/>
    </location>
</feature>
<dbReference type="CDD" id="cd04480">
    <property type="entry name" value="RPA1_DBD_A_like"/>
    <property type="match status" value="1"/>
</dbReference>
<dbReference type="PROSITE" id="PS50966">
    <property type="entry name" value="ZF_SWIM"/>
    <property type="match status" value="1"/>
</dbReference>
<keyword evidence="2 4" id="KW-0863">Zinc-finger</keyword>
<evidence type="ECO:0000256" key="5">
    <source>
        <dbReference type="SAM" id="MobiDB-lite"/>
    </source>
</evidence>
<evidence type="ECO:0000259" key="6">
    <source>
        <dbReference type="PROSITE" id="PS50966"/>
    </source>
</evidence>
<accession>A0A8T2BQI4</accession>
<dbReference type="GO" id="GO:0008270">
    <property type="term" value="F:zinc ion binding"/>
    <property type="evidence" value="ECO:0007669"/>
    <property type="project" value="UniProtKB-KW"/>
</dbReference>
<dbReference type="SMART" id="SM00575">
    <property type="entry name" value="ZnF_PMZ"/>
    <property type="match status" value="1"/>
</dbReference>
<evidence type="ECO:0000256" key="1">
    <source>
        <dbReference type="ARBA" id="ARBA00022723"/>
    </source>
</evidence>
<protein>
    <submittedName>
        <fullName evidence="7">Nucleic acid-binding OB-fold</fullName>
    </submittedName>
</protein>
<dbReference type="Pfam" id="PF10551">
    <property type="entry name" value="MULE"/>
    <property type="match status" value="1"/>
</dbReference>